<feature type="transmembrane region" description="Helical" evidence="2">
    <location>
        <begin position="34"/>
        <end position="55"/>
    </location>
</feature>
<keyword evidence="2" id="KW-0812">Transmembrane</keyword>
<feature type="transmembrane region" description="Helical" evidence="2">
    <location>
        <begin position="314"/>
        <end position="336"/>
    </location>
</feature>
<dbReference type="AlphaFoldDB" id="A0A7S3LNH0"/>
<feature type="region of interest" description="Disordered" evidence="1">
    <location>
        <begin position="184"/>
        <end position="210"/>
    </location>
</feature>
<sequence length="356" mass="40524">MANEETSKKRAQLQRFLSKQAVLDKKLDRFWDRLFSWAGCIPSFFLLLWGFSDVASDIYLGVNNALEGSIYTDKLYIPNVIFFIALSIKECLAIIWFFELLQFPGNSGEVLSESVFLSSLVMLRRTLIAIRLRTVWFKLSGDRGVDDDDVDLTTFSGVRLAANKITDQAKAAIVRVVSHETTSRSKSKNNNVEENVDLEEHDQNDTDDAKTEKKVEQWGFNSAAFWVIICVTTHWISLSFSIASIIVFNVPFRDFLGLNCEDQFLNFELVLSIIAYFTTMIAAYRLALWALTFRFDNIWLVKDLDWDSKLIHDFGFFLSVFVVLSCFVGAHLSAILPVVVAPEDYGCILNFTNSTV</sequence>
<evidence type="ECO:0000256" key="1">
    <source>
        <dbReference type="SAM" id="MobiDB-lite"/>
    </source>
</evidence>
<dbReference type="EMBL" id="HBIN01008863">
    <property type="protein sequence ID" value="CAE0436321.1"/>
    <property type="molecule type" value="Transcribed_RNA"/>
</dbReference>
<feature type="transmembrane region" description="Helical" evidence="2">
    <location>
        <begin position="223"/>
        <end position="249"/>
    </location>
</feature>
<feature type="transmembrane region" description="Helical" evidence="2">
    <location>
        <begin position="269"/>
        <end position="293"/>
    </location>
</feature>
<protein>
    <submittedName>
        <fullName evidence="3">Uncharacterized protein</fullName>
    </submittedName>
</protein>
<keyword evidence="2" id="KW-0472">Membrane</keyword>
<evidence type="ECO:0000313" key="3">
    <source>
        <dbReference type="EMBL" id="CAE0436321.1"/>
    </source>
</evidence>
<accession>A0A7S3LNH0</accession>
<proteinExistence type="predicted"/>
<reference evidence="3" key="1">
    <citation type="submission" date="2021-01" db="EMBL/GenBank/DDBJ databases">
        <authorList>
            <person name="Corre E."/>
            <person name="Pelletier E."/>
            <person name="Niang G."/>
            <person name="Scheremetjew M."/>
            <person name="Finn R."/>
            <person name="Kale V."/>
            <person name="Holt S."/>
            <person name="Cochrane G."/>
            <person name="Meng A."/>
            <person name="Brown T."/>
            <person name="Cohen L."/>
        </authorList>
    </citation>
    <scope>NUCLEOTIDE SEQUENCE</scope>
    <source>
        <strain evidence="3">GSBS06</strain>
    </source>
</reference>
<evidence type="ECO:0000256" key="2">
    <source>
        <dbReference type="SAM" id="Phobius"/>
    </source>
</evidence>
<feature type="compositionally biased region" description="Basic and acidic residues" evidence="1">
    <location>
        <begin position="201"/>
        <end position="210"/>
    </location>
</feature>
<feature type="transmembrane region" description="Helical" evidence="2">
    <location>
        <begin position="75"/>
        <end position="98"/>
    </location>
</feature>
<name>A0A7S3LNH0_9STRA</name>
<keyword evidence="2" id="KW-1133">Transmembrane helix</keyword>
<organism evidence="3">
    <name type="scientific">Aplanochytrium stocchinoi</name>
    <dbReference type="NCBI Taxonomy" id="215587"/>
    <lineage>
        <taxon>Eukaryota</taxon>
        <taxon>Sar</taxon>
        <taxon>Stramenopiles</taxon>
        <taxon>Bigyra</taxon>
        <taxon>Labyrinthulomycetes</taxon>
        <taxon>Thraustochytrida</taxon>
        <taxon>Thraustochytriidae</taxon>
        <taxon>Aplanochytrium</taxon>
    </lineage>
</organism>
<gene>
    <name evidence="3" type="ORF">ASTO00021_LOCUS6586</name>
</gene>